<dbReference type="PANTHER" id="PTHR43252:SF2">
    <property type="entry name" value="TRANSCRIPTION REGULATOR, PADR-LIKE FAMILY"/>
    <property type="match status" value="1"/>
</dbReference>
<evidence type="ECO:0000256" key="1">
    <source>
        <dbReference type="SAM" id="MobiDB-lite"/>
    </source>
</evidence>
<dbReference type="STRING" id="553510.B1H19_21775"/>
<evidence type="ECO:0000259" key="2">
    <source>
        <dbReference type="Pfam" id="PF03551"/>
    </source>
</evidence>
<dbReference type="KEGG" id="sgv:B1H19_21775"/>
<keyword evidence="5" id="KW-1185">Reference proteome</keyword>
<dbReference type="Pfam" id="PF10400">
    <property type="entry name" value="Vir_act_alpha_C"/>
    <property type="match status" value="1"/>
</dbReference>
<evidence type="ECO:0000313" key="4">
    <source>
        <dbReference type="EMBL" id="ARF59611.1"/>
    </source>
</evidence>
<dbReference type="PANTHER" id="PTHR43252">
    <property type="entry name" value="TRANSCRIPTIONAL REGULATOR YQJI"/>
    <property type="match status" value="1"/>
</dbReference>
<dbReference type="AlphaFoldDB" id="A0A1V0U377"/>
<dbReference type="InterPro" id="IPR036388">
    <property type="entry name" value="WH-like_DNA-bd_sf"/>
</dbReference>
<dbReference type="InterPro" id="IPR005149">
    <property type="entry name" value="Tscrpt_reg_PadR_N"/>
</dbReference>
<proteinExistence type="predicted"/>
<protein>
    <submittedName>
        <fullName evidence="4">PadR family transcriptional regulator</fullName>
    </submittedName>
</protein>
<evidence type="ECO:0000313" key="5">
    <source>
        <dbReference type="Proteomes" id="UP000192726"/>
    </source>
</evidence>
<dbReference type="Proteomes" id="UP000192726">
    <property type="component" value="Chromosome"/>
</dbReference>
<accession>A0A1V0U377</accession>
<dbReference type="SUPFAM" id="SSF46785">
    <property type="entry name" value="Winged helix' DNA-binding domain"/>
    <property type="match status" value="1"/>
</dbReference>
<reference evidence="4 5" key="1">
    <citation type="submission" date="2017-04" db="EMBL/GenBank/DDBJ databases">
        <title>Complete Genome Sequence of Streptomyces gilvosporeus F607, a Capable Producer of Natamycin.</title>
        <authorList>
            <person name="Zong G."/>
            <person name="Zhong C."/>
            <person name="Fu J."/>
            <person name="Qin R."/>
            <person name="Cao G."/>
        </authorList>
    </citation>
    <scope>NUCLEOTIDE SEQUENCE [LARGE SCALE GENOMIC DNA]</scope>
    <source>
        <strain evidence="4 5">F607</strain>
    </source>
</reference>
<dbReference type="InterPro" id="IPR036390">
    <property type="entry name" value="WH_DNA-bd_sf"/>
</dbReference>
<organism evidence="4 5">
    <name type="scientific">Streptomyces gilvosporeus</name>
    <dbReference type="NCBI Taxonomy" id="553510"/>
    <lineage>
        <taxon>Bacteria</taxon>
        <taxon>Bacillati</taxon>
        <taxon>Actinomycetota</taxon>
        <taxon>Actinomycetes</taxon>
        <taxon>Kitasatosporales</taxon>
        <taxon>Streptomycetaceae</taxon>
        <taxon>Streptomyces</taxon>
    </lineage>
</organism>
<feature type="domain" description="Transcription regulator PadR C-terminal" evidence="3">
    <location>
        <begin position="81"/>
        <end position="160"/>
    </location>
</feature>
<dbReference type="EMBL" id="CP020569">
    <property type="protein sequence ID" value="ARF59611.1"/>
    <property type="molecule type" value="Genomic_DNA"/>
</dbReference>
<feature type="region of interest" description="Disordered" evidence="1">
    <location>
        <begin position="166"/>
        <end position="193"/>
    </location>
</feature>
<gene>
    <name evidence="4" type="ORF">B1H19_21775</name>
</gene>
<feature type="domain" description="Transcription regulator PadR N-terminal" evidence="2">
    <location>
        <begin position="2"/>
        <end position="68"/>
    </location>
</feature>
<evidence type="ECO:0000259" key="3">
    <source>
        <dbReference type="Pfam" id="PF10400"/>
    </source>
</evidence>
<name>A0A1V0U377_9ACTN</name>
<dbReference type="InterPro" id="IPR018309">
    <property type="entry name" value="Tscrpt_reg_PadR_C"/>
</dbReference>
<sequence>MLAEAPASGYDLMKLFNASLANVWPATQSQVYGELTKLTAAGMAEVAAEGPRGRKEYAITDAGLDELRRWIIEVEPSGPPRSDGLLRVFFLGVLTPLEARTYLLSRAESASRTHSALEQLDKNLPWDDDMISVYGRLALEYGLRQSAMQADWARWAAEEIGHARAQAASERVRKGREDAEESEESGASGADSA</sequence>
<dbReference type="Gene3D" id="1.10.10.10">
    <property type="entry name" value="Winged helix-like DNA-binding domain superfamily/Winged helix DNA-binding domain"/>
    <property type="match status" value="1"/>
</dbReference>
<dbReference type="Pfam" id="PF03551">
    <property type="entry name" value="PadR"/>
    <property type="match status" value="1"/>
</dbReference>